<dbReference type="EMBL" id="JAOTPO010000023">
    <property type="protein sequence ID" value="MDE5415941.1"/>
    <property type="molecule type" value="Genomic_DNA"/>
</dbReference>
<evidence type="ECO:0000313" key="2">
    <source>
        <dbReference type="Proteomes" id="UP001148125"/>
    </source>
</evidence>
<keyword evidence="2" id="KW-1185">Reference proteome</keyword>
<protein>
    <submittedName>
        <fullName evidence="1">Group-specific protein</fullName>
    </submittedName>
</protein>
<organism evidence="1 2">
    <name type="scientific">Alkalihalobacterium chitinilyticum</name>
    <dbReference type="NCBI Taxonomy" id="2980103"/>
    <lineage>
        <taxon>Bacteria</taxon>
        <taxon>Bacillati</taxon>
        <taxon>Bacillota</taxon>
        <taxon>Bacilli</taxon>
        <taxon>Bacillales</taxon>
        <taxon>Bacillaceae</taxon>
        <taxon>Alkalihalobacterium</taxon>
    </lineage>
</organism>
<accession>A0ABT5VKH3</accession>
<proteinExistence type="predicted"/>
<name>A0ABT5VKH3_9BACI</name>
<evidence type="ECO:0000313" key="1">
    <source>
        <dbReference type="EMBL" id="MDE5415941.1"/>
    </source>
</evidence>
<dbReference type="Proteomes" id="UP001148125">
    <property type="component" value="Unassembled WGS sequence"/>
</dbReference>
<comment type="caution">
    <text evidence="1">The sequence shown here is derived from an EMBL/GenBank/DDBJ whole genome shotgun (WGS) entry which is preliminary data.</text>
</comment>
<reference evidence="1" key="1">
    <citation type="submission" date="2024-05" db="EMBL/GenBank/DDBJ databases">
        <title>Alkalihalobacillus sp. strain MEB203 novel alkaliphilic bacterium from Lonar Lake, India.</title>
        <authorList>
            <person name="Joshi A."/>
            <person name="Thite S."/>
            <person name="Mengade P."/>
        </authorList>
    </citation>
    <scope>NUCLEOTIDE SEQUENCE</scope>
    <source>
        <strain evidence="1">MEB 203</strain>
    </source>
</reference>
<sequence>MSSCKLDHPLEDVRKKLADQQAFLPTELYEATEQFLNEPLSQTQLNELFHLLKKYDLASQEEQQNRNQKLKQLMQ</sequence>
<dbReference type="RefSeq" id="WP_275120528.1">
    <property type="nucleotide sequence ID" value="NZ_JAOTPO010000023.1"/>
</dbReference>
<gene>
    <name evidence="1" type="ORF">N7Z68_21555</name>
</gene>